<dbReference type="EMBL" id="FOFA01000013">
    <property type="protein sequence ID" value="SER33324.1"/>
    <property type="molecule type" value="Genomic_DNA"/>
</dbReference>
<dbReference type="AlphaFoldDB" id="A0A1H9NBK0"/>
<proteinExistence type="predicted"/>
<dbReference type="Pfam" id="PF13556">
    <property type="entry name" value="HTH_30"/>
    <property type="match status" value="1"/>
</dbReference>
<organism evidence="2 3">
    <name type="scientific">Microlunatus flavus</name>
    <dbReference type="NCBI Taxonomy" id="1036181"/>
    <lineage>
        <taxon>Bacteria</taxon>
        <taxon>Bacillati</taxon>
        <taxon>Actinomycetota</taxon>
        <taxon>Actinomycetes</taxon>
        <taxon>Propionibacteriales</taxon>
        <taxon>Propionibacteriaceae</taxon>
        <taxon>Microlunatus</taxon>
    </lineage>
</organism>
<dbReference type="PANTHER" id="PTHR33744">
    <property type="entry name" value="CARBOHYDRATE DIACID REGULATOR"/>
    <property type="match status" value="1"/>
</dbReference>
<dbReference type="STRING" id="1036181.SAMN05421756_11368"/>
<evidence type="ECO:0000313" key="3">
    <source>
        <dbReference type="Proteomes" id="UP000198504"/>
    </source>
</evidence>
<dbReference type="InterPro" id="IPR025736">
    <property type="entry name" value="PucR_C-HTH_dom"/>
</dbReference>
<evidence type="ECO:0000313" key="2">
    <source>
        <dbReference type="EMBL" id="SER33324.1"/>
    </source>
</evidence>
<dbReference type="InterPro" id="IPR042070">
    <property type="entry name" value="PucR_C-HTH_sf"/>
</dbReference>
<dbReference type="RefSeq" id="WP_198410334.1">
    <property type="nucleotide sequence ID" value="NZ_FOFA01000013.1"/>
</dbReference>
<reference evidence="3" key="1">
    <citation type="submission" date="2016-10" db="EMBL/GenBank/DDBJ databases">
        <authorList>
            <person name="Varghese N."/>
            <person name="Submissions S."/>
        </authorList>
    </citation>
    <scope>NUCLEOTIDE SEQUENCE [LARGE SCALE GENOMIC DNA]</scope>
    <source>
        <strain evidence="3">CGMCC 4.6856</strain>
    </source>
</reference>
<accession>A0A1H9NBK0</accession>
<protein>
    <submittedName>
        <fullName evidence="2">PucR C-terminal helix-turn-helix domain-containing protein</fullName>
    </submittedName>
</protein>
<dbReference type="InterPro" id="IPR051448">
    <property type="entry name" value="CdaR-like_regulators"/>
</dbReference>
<evidence type="ECO:0000259" key="1">
    <source>
        <dbReference type="Pfam" id="PF13556"/>
    </source>
</evidence>
<dbReference type="PANTHER" id="PTHR33744:SF1">
    <property type="entry name" value="DNA-BINDING TRANSCRIPTIONAL ACTIVATOR ADER"/>
    <property type="match status" value="1"/>
</dbReference>
<feature type="domain" description="PucR C-terminal helix-turn-helix" evidence="1">
    <location>
        <begin position="316"/>
        <end position="372"/>
    </location>
</feature>
<gene>
    <name evidence="2" type="ORF">SAMN05421756_11368</name>
</gene>
<sequence length="383" mass="42274">MTLQDVADGLANALRRPVLISDRTHRALATSQRYAEPDGMRLVDLLRGPAQAATRRYLDQAGVVGSRQAVRVDLELFGVGERLAAPVRHGDRPVATVWLPTTDLPALTSLDYSSIDAAVSITRDLLMPPGPTDDATVSRTSGLLHENHEIRRRTFAGAVAEGWLARGEQTVVWALDLEPSSPVQRLALGRHFTGTRTPRLRFLLERDEHLLFVSTRWPRSAVDEALRDEAHRRSLVVRALGSAQHDGVDDDLAAAAGQAVAAAALVRRIPHRPGTADISELGVWLMLSSVVADRAQLARFSPAADVLWSSGDSLQRETVETYLDVRGQAKDACQRLHVHRTTLYYRLDHLPEVVRDALADGMQRSALHLCLKLIRLWEATDRL</sequence>
<name>A0A1H9NBK0_9ACTN</name>
<keyword evidence="3" id="KW-1185">Reference proteome</keyword>
<dbReference type="Proteomes" id="UP000198504">
    <property type="component" value="Unassembled WGS sequence"/>
</dbReference>
<dbReference type="Gene3D" id="1.10.10.2840">
    <property type="entry name" value="PucR C-terminal helix-turn-helix domain"/>
    <property type="match status" value="1"/>
</dbReference>